<sequence length="260" mass="27443">MSFVTSQDGTRIAYDSIGSGPAVIVIGGGPVDRTAESPLATLLSEHFTVYSYDRRGRGETVDTAPYSVDREFDDLQALITQAGGSAMVYGTSGGGMIAIQAAARGLPITKLALWEVPYIQPGTREPVPADYRDQQYALRAEGRFGDMMELFMVKAVLMPAEFVEGMKAAPVWEAMAAGASCLAYDADVAADFALPCEVLKSITIPTVVIDGATTPWITAAAEAIADALPDAHRTTLHGQPHNVDAAAIAPAVAEFFGSNR</sequence>
<gene>
    <name evidence="2" type="ORF">ACFFRN_27675</name>
</gene>
<proteinExistence type="predicted"/>
<accession>A0ABV5Q5X1</accession>
<dbReference type="InterPro" id="IPR029058">
    <property type="entry name" value="AB_hydrolase_fold"/>
</dbReference>
<reference evidence="2 3" key="1">
    <citation type="submission" date="2024-09" db="EMBL/GenBank/DDBJ databases">
        <authorList>
            <person name="Sun Q."/>
            <person name="Mori K."/>
        </authorList>
    </citation>
    <scope>NUCLEOTIDE SEQUENCE [LARGE SCALE GENOMIC DNA]</scope>
    <source>
        <strain evidence="2 3">JCM 3323</strain>
    </source>
</reference>
<evidence type="ECO:0000313" key="3">
    <source>
        <dbReference type="Proteomes" id="UP001589646"/>
    </source>
</evidence>
<dbReference type="EMBL" id="JBHMCE010000008">
    <property type="protein sequence ID" value="MFB9530393.1"/>
    <property type="molecule type" value="Genomic_DNA"/>
</dbReference>
<feature type="domain" description="AB hydrolase-1" evidence="1">
    <location>
        <begin position="36"/>
        <end position="238"/>
    </location>
</feature>
<keyword evidence="2" id="KW-0378">Hydrolase</keyword>
<comment type="caution">
    <text evidence="2">The sequence shown here is derived from an EMBL/GenBank/DDBJ whole genome shotgun (WGS) entry which is preliminary data.</text>
</comment>
<dbReference type="PANTHER" id="PTHR43433:SF5">
    <property type="entry name" value="AB HYDROLASE-1 DOMAIN-CONTAINING PROTEIN"/>
    <property type="match status" value="1"/>
</dbReference>
<protein>
    <submittedName>
        <fullName evidence="2">Alpha/beta fold hydrolase</fullName>
    </submittedName>
</protein>
<dbReference type="SUPFAM" id="SSF53474">
    <property type="entry name" value="alpha/beta-Hydrolases"/>
    <property type="match status" value="1"/>
</dbReference>
<evidence type="ECO:0000313" key="2">
    <source>
        <dbReference type="EMBL" id="MFB9530393.1"/>
    </source>
</evidence>
<organism evidence="2 3">
    <name type="scientific">Nonomuraea roseola</name>
    <dbReference type="NCBI Taxonomy" id="46179"/>
    <lineage>
        <taxon>Bacteria</taxon>
        <taxon>Bacillati</taxon>
        <taxon>Actinomycetota</taxon>
        <taxon>Actinomycetes</taxon>
        <taxon>Streptosporangiales</taxon>
        <taxon>Streptosporangiaceae</taxon>
        <taxon>Nonomuraea</taxon>
    </lineage>
</organism>
<dbReference type="Proteomes" id="UP001589646">
    <property type="component" value="Unassembled WGS sequence"/>
</dbReference>
<keyword evidence="3" id="KW-1185">Reference proteome</keyword>
<dbReference type="Gene3D" id="3.40.50.1820">
    <property type="entry name" value="alpha/beta hydrolase"/>
    <property type="match status" value="1"/>
</dbReference>
<dbReference type="PANTHER" id="PTHR43433">
    <property type="entry name" value="HYDROLASE, ALPHA/BETA FOLD FAMILY PROTEIN"/>
    <property type="match status" value="1"/>
</dbReference>
<dbReference type="Pfam" id="PF12697">
    <property type="entry name" value="Abhydrolase_6"/>
    <property type="match status" value="1"/>
</dbReference>
<dbReference type="InterPro" id="IPR050471">
    <property type="entry name" value="AB_hydrolase"/>
</dbReference>
<evidence type="ECO:0000259" key="1">
    <source>
        <dbReference type="Pfam" id="PF12697"/>
    </source>
</evidence>
<dbReference type="GO" id="GO:0016787">
    <property type="term" value="F:hydrolase activity"/>
    <property type="evidence" value="ECO:0007669"/>
    <property type="project" value="UniProtKB-KW"/>
</dbReference>
<name>A0ABV5Q5X1_9ACTN</name>
<dbReference type="RefSeq" id="WP_346124692.1">
    <property type="nucleotide sequence ID" value="NZ_BAAAXC010000015.1"/>
</dbReference>
<dbReference type="InterPro" id="IPR000073">
    <property type="entry name" value="AB_hydrolase_1"/>
</dbReference>